<dbReference type="EMBL" id="OZ026884">
    <property type="protein sequence ID" value="CAL1239760.1"/>
    <property type="molecule type" value="Genomic_DNA"/>
</dbReference>
<evidence type="ECO:0000256" key="4">
    <source>
        <dbReference type="ARBA" id="ARBA00022692"/>
    </source>
</evidence>
<gene>
    <name evidence="13 16" type="primary">atpF</name>
    <name evidence="16" type="ORF">MECH1_V1_0984</name>
</gene>
<sequence length="244" mass="27843">MSFDWTTFFLELVNFLLLLWILQHFLYRPVLGVIAARREAIEDRLREAGRKEAEAETLRQRCEQNLAAWEKEKLKARADLDKDLAAQRERLLRGLAEEIAEARAKRQAQEEQERREFERLAERRALELGGRFVARLLERLAGPELEERLVALTLADLPNLPEAEGDKLRTALAGNSLEVVSAFPLNEGQKAAIGEAFARLAGQQVHPQFRHEPSLLAGLRVHAGPWVLSANLQDELQFFRDVHA</sequence>
<protein>
    <recommendedName>
        <fullName evidence="13">ATP synthase subunit b</fullName>
    </recommendedName>
    <alternativeName>
        <fullName evidence="13">ATP synthase F(0) sector subunit b</fullName>
    </alternativeName>
    <alternativeName>
        <fullName evidence="13">ATPase subunit I</fullName>
    </alternativeName>
    <alternativeName>
        <fullName evidence="13">F-type ATPase subunit b</fullName>
        <shortName evidence="13">F-ATPase subunit b</shortName>
    </alternativeName>
</protein>
<evidence type="ECO:0000256" key="13">
    <source>
        <dbReference type="HAMAP-Rule" id="MF_01398"/>
    </source>
</evidence>
<dbReference type="InterPro" id="IPR000711">
    <property type="entry name" value="ATPase_OSCP/dsu"/>
</dbReference>
<keyword evidence="5 13" id="KW-0375">Hydrogen ion transport</keyword>
<evidence type="ECO:0000256" key="5">
    <source>
        <dbReference type="ARBA" id="ARBA00022781"/>
    </source>
</evidence>
<reference evidence="16 17" key="1">
    <citation type="submission" date="2024-04" db="EMBL/GenBank/DDBJ databases">
        <authorList>
            <person name="Cremers G."/>
        </authorList>
    </citation>
    <scope>NUCLEOTIDE SEQUENCE [LARGE SCALE GENOMIC DNA]</scope>
    <source>
        <strain evidence="16">MeCH1-AG</strain>
    </source>
</reference>
<evidence type="ECO:0000256" key="15">
    <source>
        <dbReference type="SAM" id="Coils"/>
    </source>
</evidence>
<evidence type="ECO:0000256" key="6">
    <source>
        <dbReference type="ARBA" id="ARBA00022989"/>
    </source>
</evidence>
<dbReference type="InterPro" id="IPR002146">
    <property type="entry name" value="ATP_synth_b/b'su_bac/chlpt"/>
</dbReference>
<dbReference type="PANTHER" id="PTHR33445:SF2">
    <property type="entry name" value="ATP SYNTHASE SUBUNIT B', CHLOROPLASTIC"/>
    <property type="match status" value="1"/>
</dbReference>
<dbReference type="Pfam" id="PF00213">
    <property type="entry name" value="OSCP"/>
    <property type="match status" value="1"/>
</dbReference>
<evidence type="ECO:0000256" key="11">
    <source>
        <dbReference type="ARBA" id="ARBA00025614"/>
    </source>
</evidence>
<keyword evidence="17" id="KW-1185">Reference proteome</keyword>
<keyword evidence="7 13" id="KW-0406">Ion transport</keyword>
<evidence type="ECO:0000256" key="1">
    <source>
        <dbReference type="ARBA" id="ARBA00005513"/>
    </source>
</evidence>
<keyword evidence="15" id="KW-0175">Coiled coil</keyword>
<keyword evidence="8 13" id="KW-0472">Membrane</keyword>
<evidence type="ECO:0000256" key="8">
    <source>
        <dbReference type="ARBA" id="ARBA00023136"/>
    </source>
</evidence>
<accession>A0ABP1C673</accession>
<dbReference type="RefSeq" id="WP_348759298.1">
    <property type="nucleotide sequence ID" value="NZ_OZ026884.1"/>
</dbReference>
<keyword evidence="6 13" id="KW-1133">Transmembrane helix</keyword>
<evidence type="ECO:0000256" key="7">
    <source>
        <dbReference type="ARBA" id="ARBA00023065"/>
    </source>
</evidence>
<comment type="similarity">
    <text evidence="1 13 14">Belongs to the ATPase B chain family.</text>
</comment>
<evidence type="ECO:0000313" key="17">
    <source>
        <dbReference type="Proteomes" id="UP001497493"/>
    </source>
</evidence>
<feature type="coiled-coil region" evidence="15">
    <location>
        <begin position="38"/>
        <end position="115"/>
    </location>
</feature>
<evidence type="ECO:0000313" key="16">
    <source>
        <dbReference type="EMBL" id="CAL1239760.1"/>
    </source>
</evidence>
<evidence type="ECO:0000256" key="10">
    <source>
        <dbReference type="ARBA" id="ARBA00025198"/>
    </source>
</evidence>
<comment type="function">
    <text evidence="11">Component of the F(0) channel, it forms part of the peripheral stalk, linking F(1) to F(0). The b'-subunit is a diverged and duplicated form of b found in plants and photosynthetic bacteria.</text>
</comment>
<evidence type="ECO:0000256" key="14">
    <source>
        <dbReference type="RuleBase" id="RU003848"/>
    </source>
</evidence>
<keyword evidence="13" id="KW-1003">Cell membrane</keyword>
<evidence type="ECO:0000256" key="12">
    <source>
        <dbReference type="ARBA" id="ARBA00037847"/>
    </source>
</evidence>
<organism evidence="16 17">
    <name type="scientific">Candidatus Methylocalor cossyra</name>
    <dbReference type="NCBI Taxonomy" id="3108543"/>
    <lineage>
        <taxon>Bacteria</taxon>
        <taxon>Pseudomonadati</taxon>
        <taxon>Pseudomonadota</taxon>
        <taxon>Gammaproteobacteria</taxon>
        <taxon>Methylococcales</taxon>
        <taxon>Methylococcaceae</taxon>
        <taxon>Candidatus Methylocalor</taxon>
    </lineage>
</organism>
<dbReference type="PANTHER" id="PTHR33445">
    <property type="entry name" value="ATP SYNTHASE SUBUNIT B', CHLOROPLASTIC"/>
    <property type="match status" value="1"/>
</dbReference>
<comment type="subcellular location">
    <subcellularLocation>
        <location evidence="13">Cell membrane</location>
        <topology evidence="13">Single-pass membrane protein</topology>
    </subcellularLocation>
    <subcellularLocation>
        <location evidence="12">Endomembrane system</location>
        <topology evidence="12">Single-pass membrane protein</topology>
    </subcellularLocation>
</comment>
<evidence type="ECO:0000256" key="2">
    <source>
        <dbReference type="ARBA" id="ARBA00022448"/>
    </source>
</evidence>
<keyword evidence="2 13" id="KW-0813">Transport</keyword>
<keyword evidence="4 13" id="KW-0812">Transmembrane</keyword>
<keyword evidence="9 13" id="KW-0066">ATP synthesis</keyword>
<comment type="function">
    <text evidence="10 13">F(1)F(0) ATP synthase produces ATP from ADP in the presence of a proton or sodium gradient. F-type ATPases consist of two structural domains, F(1) containing the extramembraneous catalytic core and F(0) containing the membrane proton channel, linked together by a central stalk and a peripheral stalk. During catalysis, ATP synthesis in the catalytic domain of F(1) is coupled via a rotary mechanism of the central stalk subunits to proton translocation.</text>
</comment>
<proteinExistence type="inferred from homology"/>
<keyword evidence="3 13" id="KW-0138">CF(0)</keyword>
<dbReference type="HAMAP" id="MF_01398">
    <property type="entry name" value="ATP_synth_b_bprime"/>
    <property type="match status" value="1"/>
</dbReference>
<evidence type="ECO:0000256" key="9">
    <source>
        <dbReference type="ARBA" id="ARBA00023310"/>
    </source>
</evidence>
<dbReference type="Proteomes" id="UP001497493">
    <property type="component" value="Chromosome"/>
</dbReference>
<name>A0ABP1C673_9GAMM</name>
<comment type="subunit">
    <text evidence="13">F-type ATPases have 2 components, F(1) - the catalytic core - and F(0) - the membrane proton channel. F(1) has five subunits: alpha(3), beta(3), gamma(1), delta(1), epsilon(1). F(0) has three main subunits: a(1), b(2) and c(10-14). The alpha and beta chains form an alternating ring which encloses part of the gamma chain. F(1) is attached to F(0) by a central stalk formed by the gamma and epsilon chains, while a peripheral stalk is formed by the delta and b chains.</text>
</comment>
<evidence type="ECO:0000256" key="3">
    <source>
        <dbReference type="ARBA" id="ARBA00022547"/>
    </source>
</evidence>
<dbReference type="Pfam" id="PF00430">
    <property type="entry name" value="ATP-synt_B"/>
    <property type="match status" value="1"/>
</dbReference>
<dbReference type="InterPro" id="IPR050059">
    <property type="entry name" value="ATP_synthase_B_chain"/>
</dbReference>
<feature type="transmembrane region" description="Helical" evidence="13">
    <location>
        <begin position="12"/>
        <end position="36"/>
    </location>
</feature>